<dbReference type="InterPro" id="IPR000086">
    <property type="entry name" value="NUDIX_hydrolase_dom"/>
</dbReference>
<organism evidence="7 8">
    <name type="scientific">Streptomyces polychromogenes</name>
    <dbReference type="NCBI Taxonomy" id="67342"/>
    <lineage>
        <taxon>Bacteria</taxon>
        <taxon>Bacillati</taxon>
        <taxon>Actinomycetota</taxon>
        <taxon>Actinomycetes</taxon>
        <taxon>Kitasatosporales</taxon>
        <taxon>Streptomycetaceae</taxon>
        <taxon>Streptomyces</taxon>
    </lineage>
</organism>
<feature type="region of interest" description="Disordered" evidence="5">
    <location>
        <begin position="160"/>
        <end position="182"/>
    </location>
</feature>
<evidence type="ECO:0000259" key="6">
    <source>
        <dbReference type="PROSITE" id="PS51462"/>
    </source>
</evidence>
<comment type="cofactor">
    <cofactor evidence="1">
        <name>Mg(2+)</name>
        <dbReference type="ChEBI" id="CHEBI:18420"/>
    </cofactor>
</comment>
<evidence type="ECO:0000256" key="5">
    <source>
        <dbReference type="SAM" id="MobiDB-lite"/>
    </source>
</evidence>
<dbReference type="EMBL" id="BAAABV010000022">
    <property type="protein sequence ID" value="GAA0301239.1"/>
    <property type="molecule type" value="Genomic_DNA"/>
</dbReference>
<dbReference type="InterPro" id="IPR020476">
    <property type="entry name" value="Nudix_hydrolase"/>
</dbReference>
<dbReference type="CDD" id="cd04683">
    <property type="entry name" value="NUDIX_Hydrolase"/>
    <property type="match status" value="1"/>
</dbReference>
<dbReference type="Gene3D" id="3.90.79.10">
    <property type="entry name" value="Nucleoside Triphosphate Pyrophosphohydrolase"/>
    <property type="match status" value="2"/>
</dbReference>
<dbReference type="Proteomes" id="UP001501867">
    <property type="component" value="Unassembled WGS sequence"/>
</dbReference>
<evidence type="ECO:0000313" key="8">
    <source>
        <dbReference type="Proteomes" id="UP001501867"/>
    </source>
</evidence>
<keyword evidence="8" id="KW-1185">Reference proteome</keyword>
<protein>
    <recommendedName>
        <fullName evidence="6">Nudix hydrolase domain-containing protein</fullName>
    </recommendedName>
</protein>
<proteinExistence type="inferred from homology"/>
<dbReference type="PROSITE" id="PS51462">
    <property type="entry name" value="NUDIX"/>
    <property type="match status" value="2"/>
</dbReference>
<dbReference type="InterPro" id="IPR020084">
    <property type="entry name" value="NUDIX_hydrolase_CS"/>
</dbReference>
<evidence type="ECO:0000256" key="2">
    <source>
        <dbReference type="ARBA" id="ARBA00005582"/>
    </source>
</evidence>
<comment type="caution">
    <text evidence="7">The sequence shown here is derived from an EMBL/GenBank/DDBJ whole genome shotgun (WGS) entry which is preliminary data.</text>
</comment>
<dbReference type="PROSITE" id="PS00893">
    <property type="entry name" value="NUDIX_BOX"/>
    <property type="match status" value="1"/>
</dbReference>
<evidence type="ECO:0000256" key="4">
    <source>
        <dbReference type="RuleBase" id="RU003476"/>
    </source>
</evidence>
<feature type="domain" description="Nudix hydrolase" evidence="6">
    <location>
        <begin position="29"/>
        <end position="159"/>
    </location>
</feature>
<evidence type="ECO:0000313" key="7">
    <source>
        <dbReference type="EMBL" id="GAA0301239.1"/>
    </source>
</evidence>
<reference evidence="7 8" key="1">
    <citation type="journal article" date="2019" name="Int. J. Syst. Evol. Microbiol.">
        <title>The Global Catalogue of Microorganisms (GCM) 10K type strain sequencing project: providing services to taxonomists for standard genome sequencing and annotation.</title>
        <authorList>
            <consortium name="The Broad Institute Genomics Platform"/>
            <consortium name="The Broad Institute Genome Sequencing Center for Infectious Disease"/>
            <person name="Wu L."/>
            <person name="Ma J."/>
        </authorList>
    </citation>
    <scope>NUCLEOTIDE SEQUENCE [LARGE SCALE GENOMIC DNA]</scope>
    <source>
        <strain evidence="7 8">JCM 4505</strain>
    </source>
</reference>
<dbReference type="PANTHER" id="PTHR43046:SF14">
    <property type="entry name" value="MUTT_NUDIX FAMILY PROTEIN"/>
    <property type="match status" value="1"/>
</dbReference>
<dbReference type="Pfam" id="PF00293">
    <property type="entry name" value="NUDIX"/>
    <property type="match status" value="2"/>
</dbReference>
<accession>A0ABN0VH45</accession>
<dbReference type="PANTHER" id="PTHR43046">
    <property type="entry name" value="GDP-MANNOSE MANNOSYL HYDROLASE"/>
    <property type="match status" value="1"/>
</dbReference>
<dbReference type="InterPro" id="IPR015797">
    <property type="entry name" value="NUDIX_hydrolase-like_dom_sf"/>
</dbReference>
<dbReference type="PRINTS" id="PR00502">
    <property type="entry name" value="NUDIXFAMILY"/>
</dbReference>
<keyword evidence="3 4" id="KW-0378">Hydrolase</keyword>
<evidence type="ECO:0000256" key="1">
    <source>
        <dbReference type="ARBA" id="ARBA00001946"/>
    </source>
</evidence>
<dbReference type="SUPFAM" id="SSF55811">
    <property type="entry name" value="Nudix"/>
    <property type="match status" value="2"/>
</dbReference>
<sequence length="325" mass="35499">MTAAPRPPHHHTPPPVPNPEPKMHDTLSTEPQGTAALLVSSDGQYLLHLRDANKPWICDPGTWSIPGGNREGQESSQEAVERELLEETGLSVPLTPFTVVDAHGPDGGTGRIRVYLGAWDGDADALPCHEGIMFRWFDAAKTRWLTMCPWTAEVIALHQRSTPVPTPQTEERSAGAGGGRPRPNTVGVHLFLQREDGTVLFGLRHPDCAFAPSTFQLLSGHCEQEAAVACAVREAQEEAGLLIDPADVELVHVLHMVDAPGSQPMVGFYFRVRTWRGTPVVREPDRCVYWTWAPADNPPQPLVPYTAAALAGIRAGRLYTELGWS</sequence>
<feature type="region of interest" description="Disordered" evidence="5">
    <location>
        <begin position="1"/>
        <end position="28"/>
    </location>
</feature>
<name>A0ABN0VH45_9ACTN</name>
<gene>
    <name evidence="7" type="ORF">GCM10010302_44730</name>
</gene>
<feature type="domain" description="Nudix hydrolase" evidence="6">
    <location>
        <begin position="181"/>
        <end position="315"/>
    </location>
</feature>
<evidence type="ECO:0000256" key="3">
    <source>
        <dbReference type="ARBA" id="ARBA00022801"/>
    </source>
</evidence>
<comment type="similarity">
    <text evidence="2 4">Belongs to the Nudix hydrolase family.</text>
</comment>